<dbReference type="Gene3D" id="2.70.98.30">
    <property type="entry name" value="Golgi alpha-mannosidase II, domain 4"/>
    <property type="match status" value="1"/>
</dbReference>
<keyword evidence="8" id="KW-1185">Reference proteome</keyword>
<feature type="compositionally biased region" description="Basic and acidic residues" evidence="5">
    <location>
        <begin position="642"/>
        <end position="659"/>
    </location>
</feature>
<keyword evidence="2" id="KW-0479">Metal-binding</keyword>
<dbReference type="Proteomes" id="UP000605427">
    <property type="component" value="Unassembled WGS sequence"/>
</dbReference>
<comment type="similarity">
    <text evidence="1">Belongs to the glycosyl hydrolase 38 family.</text>
</comment>
<organism evidence="7 8">
    <name type="scientific">Saccharibacillus endophyticus</name>
    <dbReference type="NCBI Taxonomy" id="2060666"/>
    <lineage>
        <taxon>Bacteria</taxon>
        <taxon>Bacillati</taxon>
        <taxon>Bacillota</taxon>
        <taxon>Bacilli</taxon>
        <taxon>Bacillales</taxon>
        <taxon>Paenibacillaceae</taxon>
        <taxon>Saccharibacillus</taxon>
    </lineage>
</organism>
<dbReference type="InterPro" id="IPR028995">
    <property type="entry name" value="Glyco_hydro_57/38_cen_sf"/>
</dbReference>
<evidence type="ECO:0000259" key="6">
    <source>
        <dbReference type="SMART" id="SM00872"/>
    </source>
</evidence>
<dbReference type="InterPro" id="IPR000602">
    <property type="entry name" value="Glyco_hydro_38_N"/>
</dbReference>
<evidence type="ECO:0000313" key="8">
    <source>
        <dbReference type="Proteomes" id="UP000605427"/>
    </source>
</evidence>
<dbReference type="Pfam" id="PF07748">
    <property type="entry name" value="Glyco_hydro_38C"/>
    <property type="match status" value="1"/>
</dbReference>
<dbReference type="InterPro" id="IPR037094">
    <property type="entry name" value="Glyco_hydro_38_cen_sf"/>
</dbReference>
<dbReference type="InterPro" id="IPR011013">
    <property type="entry name" value="Gal_mutarotase_sf_dom"/>
</dbReference>
<dbReference type="EMBL" id="BMDD01000001">
    <property type="protein sequence ID" value="GGH71156.1"/>
    <property type="molecule type" value="Genomic_DNA"/>
</dbReference>
<sequence>MFKTEEKLKARLTELESLRYRTLSKFEELEICPDPDGDIAALPPEADNEGWTAVPPGQRWEGRDRYLWLRLSSVLPTAPPGFRLVGRFDFGTTPHGNSRGFESLLFVNGQPRQGVDSNHREVFLNDLADSEVHLHFRLWSGLEGGGPKTPQEHRLGQAEIALLHAASDDLYYTGRAMLETVDILADTRAERGDLLSALDHSFRLLDWSKPGTESFYVSVETALAELERRLVKLRANYPQSADPITVNCIGHTHIDVAWLWRLRHTREKAARSFSTVLELMKHYPDYVFLQTQPQLYEYVKQDYPRLYEEIAKKVAEGRWEAGGAMWLEADCNLSSGESLVRQILHGTRFFRDEFGVENRYLWLPDVFGYSWALPQILRKSGITSFMTTKISWSQYNRMPHDTFVWRGIDGSEVLTHFITTPEIEFPEETYYTYNGYIVPKTVQGIWEQYKDREMNRELLLCYGYGDGGGGVNRDMLEMRRRLEHMPGLPRTVTGRADDYFDRLERTAAETEGYVHTWDGELYLENHRGTYTSQAWIKKANRRLELALRRSELLNAAAGLLGGHDAPAGQQRLDQAWKIALRNQFHDIIPGSSIGEVYEDARLEYEEANSLVASVDEASIQALTFIETRAEGVDAYRPAAAAETKDQSTQDAEAAERWTDEGGLPPETGKEVAQASTVRVPRSQRSRTYTVFNDSSWSSSEPVEIRGWDTHEQLSGQEELGIIEVGGCSWRTADGRRLAFQRTEKGWLVDTGDVAPLGFNELIFDPEGDPSEASESTDRIEPARAIASEPGFIWQENRLETPFYIVEWDERGGLSRLYDREHRREVLASGERGNVFQIFEDKPLQFDAWNIDLFYKEKMRTVDTLRFMRLKENGPLRVSIEMEWAYGDSVITQEMRLYTGHRRIDFCTTVDWQERRQLLKVAFPVAIRATEASYDIQFGNVKRPTHWNTSWDYARFETVGHQWADLSERGYGVSLLNDCKYGYDVKDHTLRLSLIKSAEYPDPEADLGEHVFTYSLLPHAGDWAEGGTMRQAWSLNSPPVAWEGSSSLHGRSLLRATGLNGSDSRAAIDAFKAAEDENRWIVRLHECEGRSGEMEMSSFAEALHWQETDLLERPIGEERSGVWRFTLKPYEIKTFRLNFGGGVSDE</sequence>
<evidence type="ECO:0000256" key="1">
    <source>
        <dbReference type="ARBA" id="ARBA00009792"/>
    </source>
</evidence>
<feature type="region of interest" description="Disordered" evidence="5">
    <location>
        <begin position="638"/>
        <end position="679"/>
    </location>
</feature>
<evidence type="ECO:0000256" key="4">
    <source>
        <dbReference type="ARBA" id="ARBA00023295"/>
    </source>
</evidence>
<keyword evidence="4" id="KW-0326">Glycosidase</keyword>
<gene>
    <name evidence="7" type="ORF">GCM10007362_07980</name>
</gene>
<dbReference type="PANTHER" id="PTHR46017:SF1">
    <property type="entry name" value="ALPHA-MANNOSIDASE 2C1"/>
    <property type="match status" value="1"/>
</dbReference>
<dbReference type="PANTHER" id="PTHR46017">
    <property type="entry name" value="ALPHA-MANNOSIDASE 2C1"/>
    <property type="match status" value="1"/>
</dbReference>
<accession>A0ABQ1ZLY3</accession>
<keyword evidence="3" id="KW-0378">Hydrolase</keyword>
<dbReference type="InterPro" id="IPR015341">
    <property type="entry name" value="Glyco_hydro_38_cen"/>
</dbReference>
<dbReference type="SUPFAM" id="SSF88713">
    <property type="entry name" value="Glycoside hydrolase/deacetylase"/>
    <property type="match status" value="1"/>
</dbReference>
<reference evidence="8" key="1">
    <citation type="journal article" date="2019" name="Int. J. Syst. Evol. Microbiol.">
        <title>The Global Catalogue of Microorganisms (GCM) 10K type strain sequencing project: providing services to taxonomists for standard genome sequencing and annotation.</title>
        <authorList>
            <consortium name="The Broad Institute Genomics Platform"/>
            <consortium name="The Broad Institute Genome Sequencing Center for Infectious Disease"/>
            <person name="Wu L."/>
            <person name="Ma J."/>
        </authorList>
    </citation>
    <scope>NUCLEOTIDE SEQUENCE [LARGE SCALE GENOMIC DNA]</scope>
    <source>
        <strain evidence="8">CCM 8702</strain>
    </source>
</reference>
<dbReference type="Pfam" id="PF09261">
    <property type="entry name" value="Alpha-mann_mid"/>
    <property type="match status" value="1"/>
</dbReference>
<dbReference type="InterPro" id="IPR027291">
    <property type="entry name" value="Glyco_hydro_38_N_sf"/>
</dbReference>
<dbReference type="InterPro" id="IPR011682">
    <property type="entry name" value="Glyco_hydro_38_C"/>
</dbReference>
<evidence type="ECO:0000256" key="5">
    <source>
        <dbReference type="SAM" id="MobiDB-lite"/>
    </source>
</evidence>
<dbReference type="InterPro" id="IPR011330">
    <property type="entry name" value="Glyco_hydro/deAcase_b/a-brl"/>
</dbReference>
<evidence type="ECO:0000313" key="7">
    <source>
        <dbReference type="EMBL" id="GGH71156.1"/>
    </source>
</evidence>
<dbReference type="CDD" id="cd10789">
    <property type="entry name" value="GH38N_AMII_ER_cytosolic"/>
    <property type="match status" value="1"/>
</dbReference>
<dbReference type="SMART" id="SM00872">
    <property type="entry name" value="Alpha-mann_mid"/>
    <property type="match status" value="1"/>
</dbReference>
<dbReference type="Pfam" id="PF01074">
    <property type="entry name" value="Glyco_hydro_38N"/>
    <property type="match status" value="1"/>
</dbReference>
<dbReference type="RefSeq" id="WP_172239358.1">
    <property type="nucleotide sequence ID" value="NZ_BMDD01000001.1"/>
</dbReference>
<dbReference type="Gene3D" id="1.20.1270.50">
    <property type="entry name" value="Glycoside hydrolase family 38, central domain"/>
    <property type="match status" value="1"/>
</dbReference>
<comment type="caution">
    <text evidence="7">The sequence shown here is derived from an EMBL/GenBank/DDBJ whole genome shotgun (WGS) entry which is preliminary data.</text>
</comment>
<dbReference type="Pfam" id="PF17677">
    <property type="entry name" value="Glyco_hydro38C2"/>
    <property type="match status" value="1"/>
</dbReference>
<dbReference type="Gene3D" id="2.60.40.2220">
    <property type="match status" value="1"/>
</dbReference>
<protein>
    <recommendedName>
        <fullName evidence="6">Glycoside hydrolase family 38 central domain-containing protein</fullName>
    </recommendedName>
</protein>
<dbReference type="SUPFAM" id="SSF74650">
    <property type="entry name" value="Galactose mutarotase-like"/>
    <property type="match status" value="1"/>
</dbReference>
<dbReference type="InterPro" id="IPR041147">
    <property type="entry name" value="GH38_C"/>
</dbReference>
<proteinExistence type="inferred from homology"/>
<evidence type="ECO:0000256" key="3">
    <source>
        <dbReference type="ARBA" id="ARBA00022801"/>
    </source>
</evidence>
<feature type="domain" description="Glycoside hydrolase family 38 central" evidence="6">
    <location>
        <begin position="524"/>
        <end position="604"/>
    </location>
</feature>
<evidence type="ECO:0000256" key="2">
    <source>
        <dbReference type="ARBA" id="ARBA00022723"/>
    </source>
</evidence>
<dbReference type="SUPFAM" id="SSF88688">
    <property type="entry name" value="Families 57/38 glycoside transferase middle domain"/>
    <property type="match status" value="1"/>
</dbReference>
<dbReference type="Gene3D" id="3.20.110.10">
    <property type="entry name" value="Glycoside hydrolase 38, N terminal domain"/>
    <property type="match status" value="1"/>
</dbReference>
<name>A0ABQ1ZLY3_9BACL</name>